<dbReference type="EMBL" id="JBHSWI010000001">
    <property type="protein sequence ID" value="MFC6647318.1"/>
    <property type="molecule type" value="Genomic_DNA"/>
</dbReference>
<protein>
    <submittedName>
        <fullName evidence="1">Acyl carrier protein</fullName>
    </submittedName>
</protein>
<sequence>MGLDSVEIALRCEGFFGVTLADEDLAQTSTVRELYELICRTLSLTPEQNLVPPKHLPTISERGKGFLFLHTRKPLPPPAELLPWTPQTVWIGLVAIFVDQQNLPLDEILPDAHMAHDLGID</sequence>
<proteinExistence type="predicted"/>
<comment type="caution">
    <text evidence="1">The sequence shown here is derived from an EMBL/GenBank/DDBJ whole genome shotgun (WGS) entry which is preliminary data.</text>
</comment>
<organism evidence="1 2">
    <name type="scientific">Granulicella cerasi</name>
    <dbReference type="NCBI Taxonomy" id="741063"/>
    <lineage>
        <taxon>Bacteria</taxon>
        <taxon>Pseudomonadati</taxon>
        <taxon>Acidobacteriota</taxon>
        <taxon>Terriglobia</taxon>
        <taxon>Terriglobales</taxon>
        <taxon>Acidobacteriaceae</taxon>
        <taxon>Granulicella</taxon>
    </lineage>
</organism>
<dbReference type="Proteomes" id="UP001596391">
    <property type="component" value="Unassembled WGS sequence"/>
</dbReference>
<dbReference type="InterPro" id="IPR036736">
    <property type="entry name" value="ACP-like_sf"/>
</dbReference>
<evidence type="ECO:0000313" key="2">
    <source>
        <dbReference type="Proteomes" id="UP001596391"/>
    </source>
</evidence>
<keyword evidence="2" id="KW-1185">Reference proteome</keyword>
<dbReference type="SUPFAM" id="SSF47336">
    <property type="entry name" value="ACP-like"/>
    <property type="match status" value="1"/>
</dbReference>
<name>A0ABW1ZGM4_9BACT</name>
<accession>A0ABW1ZGM4</accession>
<gene>
    <name evidence="1" type="ORF">ACFQBQ_17425</name>
</gene>
<dbReference type="Gene3D" id="1.10.1200.10">
    <property type="entry name" value="ACP-like"/>
    <property type="match status" value="1"/>
</dbReference>
<evidence type="ECO:0000313" key="1">
    <source>
        <dbReference type="EMBL" id="MFC6647318.1"/>
    </source>
</evidence>
<dbReference type="RefSeq" id="WP_263370776.1">
    <property type="nucleotide sequence ID" value="NZ_JAGSYD010000002.1"/>
</dbReference>
<reference evidence="2" key="1">
    <citation type="journal article" date="2019" name="Int. J. Syst. Evol. Microbiol.">
        <title>The Global Catalogue of Microorganisms (GCM) 10K type strain sequencing project: providing services to taxonomists for standard genome sequencing and annotation.</title>
        <authorList>
            <consortium name="The Broad Institute Genomics Platform"/>
            <consortium name="The Broad Institute Genome Sequencing Center for Infectious Disease"/>
            <person name="Wu L."/>
            <person name="Ma J."/>
        </authorList>
    </citation>
    <scope>NUCLEOTIDE SEQUENCE [LARGE SCALE GENOMIC DNA]</scope>
    <source>
        <strain evidence="2">CGMCC 1.16026</strain>
    </source>
</reference>